<accession>A0A1I3DA70</accession>
<sequence length="503" mass="54351">MAVVKAVPATDSLQSASSDCCQGGKQIVAHRPHIPRPRHLFPETAAFFILARRMALYCGFGARTAIGQVPIWIAGSLAGVMALMLTISLFFIREPVLQAAPVVFTEPAPALQMPEPQPTLAEPVPTPIPNYNRPHLFADFERTSLPFPFDEERMVTNTSTVPQPALTPSTQRDLWRLAGRRGALPEAFASYLQSATTLPFHWGTLSASDTVPLQFAPDAARGMGLLIEKPPIAPGVPGQPLTYEIIVINVSLATIEQLEIREKISEVQRVTNVLPAASVVDNELAWNLTSFEPGAVKTFQVTLIPEVQGEIFTETRIMPKSRVSASVNVHPALDTMQPAAPPQPTPVIANPIVSTVPGAPELKLSYTSVSALKRGDVLSMTFSVTNIGTAAADDVLLYVRLSGEFEHRYGEFVQHRIGHLEPGQTRRALLQATARTPGDARLATSLKMGDLEAEARELKIPISTTEIGTTAQPLSAEAAPTQKSDQSTRRPPGTAGMWVAREP</sequence>
<organism evidence="3 4">
    <name type="scientific">Planctomicrobium piriforme</name>
    <dbReference type="NCBI Taxonomy" id="1576369"/>
    <lineage>
        <taxon>Bacteria</taxon>
        <taxon>Pseudomonadati</taxon>
        <taxon>Planctomycetota</taxon>
        <taxon>Planctomycetia</taxon>
        <taxon>Planctomycetales</taxon>
        <taxon>Planctomycetaceae</taxon>
        <taxon>Planctomicrobium</taxon>
    </lineage>
</organism>
<keyword evidence="2" id="KW-1133">Transmembrane helix</keyword>
<feature type="compositionally biased region" description="Polar residues" evidence="1">
    <location>
        <begin position="464"/>
        <end position="473"/>
    </location>
</feature>
<dbReference type="Gene3D" id="2.60.40.10">
    <property type="entry name" value="Immunoglobulins"/>
    <property type="match status" value="1"/>
</dbReference>
<feature type="transmembrane region" description="Helical" evidence="2">
    <location>
        <begin position="69"/>
        <end position="92"/>
    </location>
</feature>
<gene>
    <name evidence="3" type="ORF">SAMN05421753_103150</name>
</gene>
<evidence type="ECO:0000256" key="1">
    <source>
        <dbReference type="SAM" id="MobiDB-lite"/>
    </source>
</evidence>
<dbReference type="AlphaFoldDB" id="A0A1I3DA70"/>
<name>A0A1I3DA70_9PLAN</name>
<dbReference type="Proteomes" id="UP000199518">
    <property type="component" value="Unassembled WGS sequence"/>
</dbReference>
<reference evidence="4" key="1">
    <citation type="submission" date="2016-10" db="EMBL/GenBank/DDBJ databases">
        <authorList>
            <person name="Varghese N."/>
            <person name="Submissions S."/>
        </authorList>
    </citation>
    <scope>NUCLEOTIDE SEQUENCE [LARGE SCALE GENOMIC DNA]</scope>
    <source>
        <strain evidence="4">DSM 26348</strain>
    </source>
</reference>
<evidence type="ECO:0000256" key="2">
    <source>
        <dbReference type="SAM" id="Phobius"/>
    </source>
</evidence>
<evidence type="ECO:0000313" key="4">
    <source>
        <dbReference type="Proteomes" id="UP000199518"/>
    </source>
</evidence>
<keyword evidence="2" id="KW-0472">Membrane</keyword>
<keyword evidence="2" id="KW-0812">Transmembrane</keyword>
<feature type="region of interest" description="Disordered" evidence="1">
    <location>
        <begin position="464"/>
        <end position="503"/>
    </location>
</feature>
<proteinExistence type="predicted"/>
<keyword evidence="4" id="KW-1185">Reference proteome</keyword>
<protein>
    <submittedName>
        <fullName evidence="3">Uncharacterized protein</fullName>
    </submittedName>
</protein>
<dbReference type="InterPro" id="IPR013783">
    <property type="entry name" value="Ig-like_fold"/>
</dbReference>
<dbReference type="EMBL" id="FOQD01000003">
    <property type="protein sequence ID" value="SFH83499.1"/>
    <property type="molecule type" value="Genomic_DNA"/>
</dbReference>
<evidence type="ECO:0000313" key="3">
    <source>
        <dbReference type="EMBL" id="SFH83499.1"/>
    </source>
</evidence>